<accession>A0A3L7DVT8</accession>
<comment type="function">
    <text evidence="13">Part of a membrane-bound complex that couples electron transfer with translocation of ions across the membrane.</text>
</comment>
<keyword evidence="3 13" id="KW-0004">4Fe-4S</keyword>
<gene>
    <name evidence="17" type="primary">rsxB</name>
    <name evidence="13" type="synonym">rnfB</name>
    <name evidence="17" type="ORF">DWB85_11785</name>
</gene>
<keyword evidence="8 13" id="KW-0249">Electron transport</keyword>
<evidence type="ECO:0000256" key="5">
    <source>
        <dbReference type="ARBA" id="ARBA00022723"/>
    </source>
</evidence>
<evidence type="ECO:0000256" key="7">
    <source>
        <dbReference type="ARBA" id="ARBA00022967"/>
    </source>
</evidence>
<reference evidence="17 18" key="1">
    <citation type="submission" date="2018-07" db="EMBL/GenBank/DDBJ databases">
        <title>Halioglobus sp. genome submission.</title>
        <authorList>
            <person name="Ye M.-Q."/>
            <person name="Du Z.-J."/>
        </authorList>
    </citation>
    <scope>NUCLEOTIDE SEQUENCE [LARGE SCALE GENOMIC DNA]</scope>
    <source>
        <strain evidence="17 18">U0301</strain>
    </source>
</reference>
<comment type="similarity">
    <text evidence="13">Belongs to the 4Fe4S bacterial-type ferredoxin family. RnfB subfamily.</text>
</comment>
<dbReference type="RefSeq" id="WP_117954806.1">
    <property type="nucleotide sequence ID" value="NZ_QRAN01000011.1"/>
</dbReference>
<feature type="binding site" evidence="13 14">
    <location>
        <position position="127"/>
    </location>
    <ligand>
        <name>[4Fe-4S] cluster</name>
        <dbReference type="ChEBI" id="CHEBI:49883"/>
        <label>2</label>
    </ligand>
</feature>
<name>A0A3L7DVT8_9GAMM</name>
<evidence type="ECO:0000259" key="16">
    <source>
        <dbReference type="PROSITE" id="PS51656"/>
    </source>
</evidence>
<feature type="binding site" evidence="13 14">
    <location>
        <position position="131"/>
    </location>
    <ligand>
        <name>[4Fe-4S] cluster</name>
        <dbReference type="ChEBI" id="CHEBI:49883"/>
        <label>3</label>
    </ligand>
</feature>
<keyword evidence="4 13" id="KW-0997">Cell inner membrane</keyword>
<keyword evidence="18" id="KW-1185">Reference proteome</keyword>
<feature type="binding site" evidence="13 14">
    <location>
        <position position="157"/>
    </location>
    <ligand>
        <name>[4Fe-4S] cluster</name>
        <dbReference type="ChEBI" id="CHEBI:49883"/>
        <label>3</label>
    </ligand>
</feature>
<dbReference type="OrthoDB" id="9789936at2"/>
<dbReference type="GO" id="GO:0051539">
    <property type="term" value="F:4 iron, 4 sulfur cluster binding"/>
    <property type="evidence" value="ECO:0007669"/>
    <property type="project" value="UniProtKB-UniRule"/>
</dbReference>
<keyword evidence="5 13" id="KW-0479">Metal-binding</keyword>
<feature type="binding site" evidence="13 14">
    <location>
        <position position="151"/>
    </location>
    <ligand>
        <name>[4Fe-4S] cluster</name>
        <dbReference type="ChEBI" id="CHEBI:49883"/>
        <label>3</label>
    </ligand>
</feature>
<dbReference type="GO" id="GO:0046872">
    <property type="term" value="F:metal ion binding"/>
    <property type="evidence" value="ECO:0007669"/>
    <property type="project" value="UniProtKB-KW"/>
</dbReference>
<feature type="binding site" evidence="13 14">
    <location>
        <position position="154"/>
    </location>
    <ligand>
        <name>[4Fe-4S] cluster</name>
        <dbReference type="ChEBI" id="CHEBI:49883"/>
        <label>3</label>
    </ligand>
</feature>
<evidence type="ECO:0000256" key="9">
    <source>
        <dbReference type="ARBA" id="ARBA00023004"/>
    </source>
</evidence>
<dbReference type="NCBIfam" id="TIGR01944">
    <property type="entry name" value="rnfB"/>
    <property type="match status" value="1"/>
</dbReference>
<dbReference type="PIRSF" id="PIRSF005784">
    <property type="entry name" value="Elect_transpt_RnfB"/>
    <property type="match status" value="1"/>
</dbReference>
<dbReference type="InterPro" id="IPR007202">
    <property type="entry name" value="4Fe-4S_dom"/>
</dbReference>
<dbReference type="FunFam" id="1.10.15.40:FF:000001">
    <property type="entry name" value="Ion-translocating oxidoreductase complex subunit B"/>
    <property type="match status" value="1"/>
</dbReference>
<comment type="cofactor">
    <cofactor evidence="13 14">
        <name>[4Fe-4S] cluster</name>
        <dbReference type="ChEBI" id="CHEBI:49883"/>
    </cofactor>
    <text evidence="13 14">Binds 3 [4Fe-4S] clusters.</text>
</comment>
<dbReference type="PROSITE" id="PS51656">
    <property type="entry name" value="4FE4S"/>
    <property type="match status" value="1"/>
</dbReference>
<feature type="binding site" evidence="13 14">
    <location>
        <position position="124"/>
    </location>
    <ligand>
        <name>[4Fe-4S] cluster</name>
        <dbReference type="ChEBI" id="CHEBI:49883"/>
        <label>2</label>
    </ligand>
</feature>
<dbReference type="HAMAP" id="MF_00463">
    <property type="entry name" value="RsxB_RnfB"/>
    <property type="match status" value="1"/>
</dbReference>
<dbReference type="NCBIfam" id="NF003475">
    <property type="entry name" value="PRK05113.1"/>
    <property type="match status" value="1"/>
</dbReference>
<proteinExistence type="inferred from homology"/>
<feature type="binding site" evidence="13 14">
    <location>
        <position position="79"/>
    </location>
    <ligand>
        <name>[4Fe-4S] cluster</name>
        <dbReference type="ChEBI" id="CHEBI:49883"/>
        <label>1</label>
    </ligand>
</feature>
<feature type="binding site" evidence="13 14">
    <location>
        <position position="63"/>
    </location>
    <ligand>
        <name>[4Fe-4S] cluster</name>
        <dbReference type="ChEBI" id="CHEBI:49883"/>
        <label>1</label>
    </ligand>
</feature>
<evidence type="ECO:0000256" key="6">
    <source>
        <dbReference type="ARBA" id="ARBA00022737"/>
    </source>
</evidence>
<evidence type="ECO:0000256" key="10">
    <source>
        <dbReference type="ARBA" id="ARBA00023014"/>
    </source>
</evidence>
<evidence type="ECO:0000313" key="18">
    <source>
        <dbReference type="Proteomes" id="UP000265509"/>
    </source>
</evidence>
<dbReference type="InterPro" id="IPR010207">
    <property type="entry name" value="Elect_transpt_cplx_RnfB/RsxB"/>
</dbReference>
<dbReference type="PROSITE" id="PS51379">
    <property type="entry name" value="4FE4S_FER_2"/>
    <property type="match status" value="2"/>
</dbReference>
<keyword evidence="11 13" id="KW-0472">Membrane</keyword>
<evidence type="ECO:0000256" key="2">
    <source>
        <dbReference type="ARBA" id="ARBA00022475"/>
    </source>
</evidence>
<dbReference type="Pfam" id="PF14697">
    <property type="entry name" value="Fer4_21"/>
    <property type="match status" value="1"/>
</dbReference>
<dbReference type="Pfam" id="PF04060">
    <property type="entry name" value="FeS"/>
    <property type="match status" value="1"/>
</dbReference>
<keyword evidence="7 13" id="KW-1278">Translocase</keyword>
<dbReference type="GO" id="GO:0022900">
    <property type="term" value="P:electron transport chain"/>
    <property type="evidence" value="ECO:0007669"/>
    <property type="project" value="UniProtKB-UniRule"/>
</dbReference>
<dbReference type="InterPro" id="IPR017900">
    <property type="entry name" value="4Fe4S_Fe_S_CS"/>
</dbReference>
<dbReference type="Gene3D" id="1.10.15.40">
    <property type="entry name" value="Electron transport complex subunit B, putative Fe-S cluster"/>
    <property type="match status" value="1"/>
</dbReference>
<evidence type="ECO:0000256" key="3">
    <source>
        <dbReference type="ARBA" id="ARBA00022485"/>
    </source>
</evidence>
<keyword evidence="2 13" id="KW-1003">Cell membrane</keyword>
<dbReference type="PROSITE" id="PS00198">
    <property type="entry name" value="4FE4S_FER_1"/>
    <property type="match status" value="1"/>
</dbReference>
<dbReference type="Gene3D" id="3.30.70.20">
    <property type="match status" value="1"/>
</dbReference>
<feature type="domain" description="4Fe-4S" evidence="16">
    <location>
        <begin position="38"/>
        <end position="96"/>
    </location>
</feature>
<feature type="binding site" evidence="13 14">
    <location>
        <position position="161"/>
    </location>
    <ligand>
        <name>[4Fe-4S] cluster</name>
        <dbReference type="ChEBI" id="CHEBI:49883"/>
        <label>2</label>
    </ligand>
</feature>
<evidence type="ECO:0000313" key="17">
    <source>
        <dbReference type="EMBL" id="RLQ21688.1"/>
    </source>
</evidence>
<feature type="region of interest" description="Hydrophobic" evidence="13">
    <location>
        <begin position="1"/>
        <end position="32"/>
    </location>
</feature>
<comment type="caution">
    <text evidence="17">The sequence shown here is derived from an EMBL/GenBank/DDBJ whole genome shotgun (WGS) entry which is preliminary data.</text>
</comment>
<dbReference type="PANTHER" id="PTHR42859:SF3">
    <property type="entry name" value="ION-TRANSLOCATING OXIDOREDUCTASE COMPLEX SUBUNIT B"/>
    <property type="match status" value="1"/>
</dbReference>
<feature type="binding site" evidence="13 14">
    <location>
        <position position="58"/>
    </location>
    <ligand>
        <name>[4Fe-4S] cluster</name>
        <dbReference type="ChEBI" id="CHEBI:49883"/>
        <label>1</label>
    </ligand>
</feature>
<keyword evidence="10 13" id="KW-0411">Iron-sulfur</keyword>
<protein>
    <recommendedName>
        <fullName evidence="12 13">Ion-translocating oxidoreductase complex subunit B</fullName>
        <ecNumber evidence="13">7.-.-.-</ecNumber>
    </recommendedName>
    <alternativeName>
        <fullName evidence="13">Rnf electron transport complex subunit B</fullName>
    </alternativeName>
</protein>
<sequence length="204" mass="21675">MYEFIAQQPLLAALIALVGLGAVFGALLGYAAERFKTEGNPIVDQINEILPQTQCGQCGHPGCRPYAEAIAAGEAINKCPPGGQAGVQALADLLDMEAIPLDEEHGEEDVKKVAFIREAECIGCTKCIQACPVDAILGAAKHMHTVIVSECTGCDLCVEPCPVDCIEMRAEEESLQNWTWDLPEPGSRRVDIIATDAAPAEEAA</sequence>
<feature type="domain" description="4Fe-4S ferredoxin-type" evidence="15">
    <location>
        <begin position="112"/>
        <end position="141"/>
    </location>
</feature>
<dbReference type="GO" id="GO:0005886">
    <property type="term" value="C:plasma membrane"/>
    <property type="evidence" value="ECO:0007669"/>
    <property type="project" value="UniProtKB-SubCell"/>
</dbReference>
<feature type="domain" description="4Fe-4S ferredoxin-type" evidence="15">
    <location>
        <begin position="142"/>
        <end position="171"/>
    </location>
</feature>
<dbReference type="InterPro" id="IPR017896">
    <property type="entry name" value="4Fe4S_Fe-S-bd"/>
</dbReference>
<keyword evidence="9 13" id="KW-0408">Iron</keyword>
<evidence type="ECO:0000256" key="1">
    <source>
        <dbReference type="ARBA" id="ARBA00022448"/>
    </source>
</evidence>
<evidence type="ECO:0000256" key="14">
    <source>
        <dbReference type="PIRSR" id="PIRSR005784-1"/>
    </source>
</evidence>
<dbReference type="Proteomes" id="UP000265509">
    <property type="component" value="Unassembled WGS sequence"/>
</dbReference>
<dbReference type="AlphaFoldDB" id="A0A3L7DVT8"/>
<evidence type="ECO:0000256" key="11">
    <source>
        <dbReference type="ARBA" id="ARBA00023136"/>
    </source>
</evidence>
<evidence type="ECO:0000256" key="13">
    <source>
        <dbReference type="HAMAP-Rule" id="MF_00463"/>
    </source>
</evidence>
<evidence type="ECO:0000259" key="15">
    <source>
        <dbReference type="PROSITE" id="PS51379"/>
    </source>
</evidence>
<evidence type="ECO:0000256" key="8">
    <source>
        <dbReference type="ARBA" id="ARBA00022982"/>
    </source>
</evidence>
<organism evidence="17 18">
    <name type="scientific">Seongchinamella sediminis</name>
    <dbReference type="NCBI Taxonomy" id="2283635"/>
    <lineage>
        <taxon>Bacteria</taxon>
        <taxon>Pseudomonadati</taxon>
        <taxon>Pseudomonadota</taxon>
        <taxon>Gammaproteobacteria</taxon>
        <taxon>Cellvibrionales</taxon>
        <taxon>Halieaceae</taxon>
        <taxon>Seongchinamella</taxon>
    </lineage>
</organism>
<feature type="binding site" evidence="13 14">
    <location>
        <position position="121"/>
    </location>
    <ligand>
        <name>[4Fe-4S] cluster</name>
        <dbReference type="ChEBI" id="CHEBI:49883"/>
        <label>2</label>
    </ligand>
</feature>
<comment type="caution">
    <text evidence="13">Lacks conserved residue(s) required for the propagation of feature annotation.</text>
</comment>
<dbReference type="EC" id="7.-.-.-" evidence="13"/>
<dbReference type="InterPro" id="IPR050294">
    <property type="entry name" value="RnfB_subfamily"/>
</dbReference>
<dbReference type="GO" id="GO:0009055">
    <property type="term" value="F:electron transfer activity"/>
    <property type="evidence" value="ECO:0007669"/>
    <property type="project" value="InterPro"/>
</dbReference>
<dbReference type="InterPro" id="IPR016463">
    <property type="entry name" value="RnfB/RsxB_Proteobac"/>
</dbReference>
<keyword evidence="1 13" id="KW-0813">Transport</keyword>
<comment type="subunit">
    <text evidence="13">The complex is composed of six subunits: RnfA, RnfB, RnfC, RnfD, RnfE and RnfG.</text>
</comment>
<keyword evidence="6 13" id="KW-0677">Repeat</keyword>
<feature type="binding site" evidence="13 14">
    <location>
        <position position="55"/>
    </location>
    <ligand>
        <name>[4Fe-4S] cluster</name>
        <dbReference type="ChEBI" id="CHEBI:49883"/>
        <label>1</label>
    </ligand>
</feature>
<dbReference type="PANTHER" id="PTHR42859">
    <property type="entry name" value="OXIDOREDUCTASE"/>
    <property type="match status" value="1"/>
</dbReference>
<comment type="subcellular location">
    <subcellularLocation>
        <location evidence="13">Cell inner membrane</location>
    </subcellularLocation>
</comment>
<dbReference type="SUPFAM" id="SSF54862">
    <property type="entry name" value="4Fe-4S ferredoxins"/>
    <property type="match status" value="1"/>
</dbReference>
<evidence type="ECO:0000256" key="4">
    <source>
        <dbReference type="ARBA" id="ARBA00022519"/>
    </source>
</evidence>
<evidence type="ECO:0000256" key="12">
    <source>
        <dbReference type="ARBA" id="ARBA00067794"/>
    </source>
</evidence>
<dbReference type="EMBL" id="QRAN01000011">
    <property type="protein sequence ID" value="RLQ21688.1"/>
    <property type="molecule type" value="Genomic_DNA"/>
</dbReference>